<sequence>MKDNIGDIDLELLAAFDDVPMLSQLENMILDPSYFDFDLFDCISNATLGTDSQQDASSSQQTYIRPPETEEKTEGDNTPKIEQTPKDEHHFLVPKIFNCMYCNKLIYDKKIWRKHHVKHVRQLLRCQCCGRRCYNVSDLRRHYKYYHYYDPREIIMDHR</sequence>
<evidence type="ECO:0000259" key="3">
    <source>
        <dbReference type="PROSITE" id="PS50157"/>
    </source>
</evidence>
<feature type="region of interest" description="Disordered" evidence="2">
    <location>
        <begin position="51"/>
        <end position="84"/>
    </location>
</feature>
<evidence type="ECO:0000256" key="2">
    <source>
        <dbReference type="SAM" id="MobiDB-lite"/>
    </source>
</evidence>
<dbReference type="OMA" id="QNEVYIA"/>
<dbReference type="Proteomes" id="UP000005203">
    <property type="component" value="Linkage group LG1"/>
</dbReference>
<accession>A0A7M7GAT9</accession>
<feature type="compositionally biased region" description="Low complexity" evidence="2">
    <location>
        <begin position="51"/>
        <end position="61"/>
    </location>
</feature>
<dbReference type="EnsemblMetazoa" id="XM_003251723">
    <property type="protein sequence ID" value="XP_003251771"/>
    <property type="gene ID" value="LOC100578543"/>
</dbReference>
<evidence type="ECO:0000313" key="4">
    <source>
        <dbReference type="EnsemblMetazoa" id="XP_003251771"/>
    </source>
</evidence>
<feature type="compositionally biased region" description="Basic and acidic residues" evidence="2">
    <location>
        <begin position="67"/>
        <end position="84"/>
    </location>
</feature>
<protein>
    <submittedName>
        <fullName evidence="6">Uncharacterized protein LOC100578543</fullName>
    </submittedName>
</protein>
<feature type="domain" description="C2H2-type" evidence="3">
    <location>
        <begin position="124"/>
        <end position="152"/>
    </location>
</feature>
<evidence type="ECO:0000313" key="5">
    <source>
        <dbReference type="Proteomes" id="UP000005203"/>
    </source>
</evidence>
<evidence type="ECO:0000256" key="1">
    <source>
        <dbReference type="PROSITE-ProRule" id="PRU00042"/>
    </source>
</evidence>
<keyword evidence="1" id="KW-0863">Zinc-finger</keyword>
<organism evidence="4">
    <name type="scientific">Apis mellifera</name>
    <name type="common">Honeybee</name>
    <dbReference type="NCBI Taxonomy" id="7460"/>
    <lineage>
        <taxon>Eukaryota</taxon>
        <taxon>Metazoa</taxon>
        <taxon>Ecdysozoa</taxon>
        <taxon>Arthropoda</taxon>
        <taxon>Hexapoda</taxon>
        <taxon>Insecta</taxon>
        <taxon>Pterygota</taxon>
        <taxon>Neoptera</taxon>
        <taxon>Endopterygota</taxon>
        <taxon>Hymenoptera</taxon>
        <taxon>Apocrita</taxon>
        <taxon>Aculeata</taxon>
        <taxon>Apoidea</taxon>
        <taxon>Anthophila</taxon>
        <taxon>Apidae</taxon>
        <taxon>Apis</taxon>
    </lineage>
</organism>
<keyword evidence="5" id="KW-1185">Reference proteome</keyword>
<dbReference type="Gene3D" id="3.30.160.60">
    <property type="entry name" value="Classic Zinc Finger"/>
    <property type="match status" value="1"/>
</dbReference>
<dbReference type="SMART" id="SM00355">
    <property type="entry name" value="ZnF_C2H2"/>
    <property type="match status" value="2"/>
</dbReference>
<reference evidence="6" key="2">
    <citation type="submission" date="2025-04" db="UniProtKB">
        <authorList>
            <consortium name="RefSeq"/>
        </authorList>
    </citation>
    <scope>IDENTIFICATION</scope>
    <source>
        <strain evidence="6">DH4</strain>
        <tissue evidence="6">Whole body</tissue>
    </source>
</reference>
<dbReference type="OrthoDB" id="1933825at2759"/>
<dbReference type="GO" id="GO:0008270">
    <property type="term" value="F:zinc ion binding"/>
    <property type="evidence" value="ECO:0007669"/>
    <property type="project" value="UniProtKB-KW"/>
</dbReference>
<dbReference type="GeneID" id="100578543"/>
<evidence type="ECO:0000313" key="6">
    <source>
        <dbReference type="RefSeq" id="XP_003251771.1"/>
    </source>
</evidence>
<dbReference type="RefSeq" id="XP_003251771.1">
    <property type="nucleotide sequence ID" value="XM_003251723.4"/>
</dbReference>
<dbReference type="PROSITE" id="PS00028">
    <property type="entry name" value="ZINC_FINGER_C2H2_1"/>
    <property type="match status" value="1"/>
</dbReference>
<dbReference type="AlphaFoldDB" id="A0A7M7GAT9"/>
<proteinExistence type="predicted"/>
<keyword evidence="1" id="KW-0479">Metal-binding</keyword>
<dbReference type="PROSITE" id="PS50157">
    <property type="entry name" value="ZINC_FINGER_C2H2_2"/>
    <property type="match status" value="1"/>
</dbReference>
<reference evidence="5" key="3">
    <citation type="submission" date="2025-05" db="UniProtKB">
        <authorList>
            <consortium name="RefSeq"/>
        </authorList>
    </citation>
    <scope>NUCLEOTIDE SEQUENCE [LARGE SCALE GENOMIC DNA]</scope>
    <source>
        <strain evidence="5">DH4</strain>
    </source>
</reference>
<dbReference type="InterPro" id="IPR013087">
    <property type="entry name" value="Znf_C2H2_type"/>
</dbReference>
<dbReference type="KEGG" id="ame:100578543"/>
<accession>A0A8B6XWY7</accession>
<keyword evidence="1" id="KW-0862">Zinc</keyword>
<name>A0A7M7GAT9_APIME</name>
<reference evidence="4" key="1">
    <citation type="submission" date="2021-01" db="UniProtKB">
        <authorList>
            <consortium name="EnsemblMetazoa"/>
        </authorList>
    </citation>
    <scope>IDENTIFICATION</scope>
    <source>
        <strain evidence="4">DH4</strain>
    </source>
</reference>
<gene>
    <name evidence="4" type="primary">100578543</name>
    <name evidence="6" type="synonym">LOC100578543</name>
</gene>